<reference evidence="1" key="1">
    <citation type="submission" date="2022-03" db="EMBL/GenBank/DDBJ databases">
        <authorList>
            <person name="Sayadi A."/>
        </authorList>
    </citation>
    <scope>NUCLEOTIDE SEQUENCE</scope>
</reference>
<dbReference type="AlphaFoldDB" id="A0A9P0QCT6"/>
<accession>A0A9P0QCT6</accession>
<name>A0A9P0QCT6_ACAOB</name>
<dbReference type="Proteomes" id="UP001152888">
    <property type="component" value="Unassembled WGS sequence"/>
</dbReference>
<sequence length="37" mass="4530">MNFNFKQTTFHFSRLEKITYDNDIDITKQKTYTLKKA</sequence>
<evidence type="ECO:0000313" key="1">
    <source>
        <dbReference type="EMBL" id="CAH2017266.1"/>
    </source>
</evidence>
<organism evidence="1 2">
    <name type="scientific">Acanthoscelides obtectus</name>
    <name type="common">Bean weevil</name>
    <name type="synonym">Bruchus obtectus</name>
    <dbReference type="NCBI Taxonomy" id="200917"/>
    <lineage>
        <taxon>Eukaryota</taxon>
        <taxon>Metazoa</taxon>
        <taxon>Ecdysozoa</taxon>
        <taxon>Arthropoda</taxon>
        <taxon>Hexapoda</taxon>
        <taxon>Insecta</taxon>
        <taxon>Pterygota</taxon>
        <taxon>Neoptera</taxon>
        <taxon>Endopterygota</taxon>
        <taxon>Coleoptera</taxon>
        <taxon>Polyphaga</taxon>
        <taxon>Cucujiformia</taxon>
        <taxon>Chrysomeloidea</taxon>
        <taxon>Chrysomelidae</taxon>
        <taxon>Bruchinae</taxon>
        <taxon>Bruchini</taxon>
        <taxon>Acanthoscelides</taxon>
    </lineage>
</organism>
<proteinExistence type="predicted"/>
<protein>
    <submittedName>
        <fullName evidence="1">Uncharacterized protein</fullName>
    </submittedName>
</protein>
<evidence type="ECO:0000313" key="2">
    <source>
        <dbReference type="Proteomes" id="UP001152888"/>
    </source>
</evidence>
<comment type="caution">
    <text evidence="1">The sequence shown here is derived from an EMBL/GenBank/DDBJ whole genome shotgun (WGS) entry which is preliminary data.</text>
</comment>
<dbReference type="EMBL" id="CAKOFQ010009194">
    <property type="protein sequence ID" value="CAH2017266.1"/>
    <property type="molecule type" value="Genomic_DNA"/>
</dbReference>
<keyword evidence="2" id="KW-1185">Reference proteome</keyword>
<gene>
    <name evidence="1" type="ORF">ACAOBT_LOCUS35913</name>
</gene>